<feature type="transmembrane region" description="Helical" evidence="1">
    <location>
        <begin position="179"/>
        <end position="203"/>
    </location>
</feature>
<dbReference type="EMBL" id="JAPFFF010000058">
    <property type="protein sequence ID" value="KAK8837704.1"/>
    <property type="molecule type" value="Genomic_DNA"/>
</dbReference>
<name>A0ABR2GUU3_9EUKA</name>
<gene>
    <name evidence="2" type="ORF">M9Y10_036239</name>
</gene>
<protein>
    <recommendedName>
        <fullName evidence="4">Tetraspanin family protein</fullName>
    </recommendedName>
</protein>
<comment type="caution">
    <text evidence="2">The sequence shown here is derived from an EMBL/GenBank/DDBJ whole genome shotgun (WGS) entry which is preliminary data.</text>
</comment>
<feature type="transmembrane region" description="Helical" evidence="1">
    <location>
        <begin position="12"/>
        <end position="39"/>
    </location>
</feature>
<feature type="transmembrane region" description="Helical" evidence="1">
    <location>
        <begin position="81"/>
        <end position="102"/>
    </location>
</feature>
<feature type="transmembrane region" description="Helical" evidence="1">
    <location>
        <begin position="51"/>
        <end position="74"/>
    </location>
</feature>
<evidence type="ECO:0000256" key="1">
    <source>
        <dbReference type="SAM" id="Phobius"/>
    </source>
</evidence>
<keyword evidence="1" id="KW-1133">Transmembrane helix</keyword>
<proteinExistence type="predicted"/>
<keyword evidence="3" id="KW-1185">Reference proteome</keyword>
<evidence type="ECO:0008006" key="4">
    <source>
        <dbReference type="Google" id="ProtNLM"/>
    </source>
</evidence>
<sequence length="229" mass="26280">MRFWTKCRRCMNNILITFMAMITLGVTCGVFLTAILVMIKLPLTELDTTILTWLIVAFCISVVVFFYALIIQFLIWKYSKLFIGIIFSIFDLFLLFCGLAIFTLRPKIINDIGTLWSKTSSQSSIARYFESYYNCCGFDENTNLHCNLNNQTDSTNNHFNDELTSVGLCKDAIISSVNFLGIVIIILFSILLIVVIFTFVGAYRQLKHPEDPELTEMQQSNYNGPVVWY</sequence>
<accession>A0ABR2GUU3</accession>
<keyword evidence="1" id="KW-0812">Transmembrane</keyword>
<evidence type="ECO:0000313" key="3">
    <source>
        <dbReference type="Proteomes" id="UP001470230"/>
    </source>
</evidence>
<keyword evidence="1" id="KW-0472">Membrane</keyword>
<evidence type="ECO:0000313" key="2">
    <source>
        <dbReference type="EMBL" id="KAK8837704.1"/>
    </source>
</evidence>
<dbReference type="Proteomes" id="UP001470230">
    <property type="component" value="Unassembled WGS sequence"/>
</dbReference>
<reference evidence="2 3" key="1">
    <citation type="submission" date="2024-04" db="EMBL/GenBank/DDBJ databases">
        <title>Tritrichomonas musculus Genome.</title>
        <authorList>
            <person name="Alves-Ferreira E."/>
            <person name="Grigg M."/>
            <person name="Lorenzi H."/>
            <person name="Galac M."/>
        </authorList>
    </citation>
    <scope>NUCLEOTIDE SEQUENCE [LARGE SCALE GENOMIC DNA]</scope>
    <source>
        <strain evidence="2 3">EAF2021</strain>
    </source>
</reference>
<organism evidence="2 3">
    <name type="scientific">Tritrichomonas musculus</name>
    <dbReference type="NCBI Taxonomy" id="1915356"/>
    <lineage>
        <taxon>Eukaryota</taxon>
        <taxon>Metamonada</taxon>
        <taxon>Parabasalia</taxon>
        <taxon>Tritrichomonadida</taxon>
        <taxon>Tritrichomonadidae</taxon>
        <taxon>Tritrichomonas</taxon>
    </lineage>
</organism>